<keyword evidence="3 7" id="KW-0235">DNA replication</keyword>
<dbReference type="GO" id="GO:0006270">
    <property type="term" value="P:DNA replication initiation"/>
    <property type="evidence" value="ECO:0007669"/>
    <property type="project" value="TreeGrafter"/>
</dbReference>
<evidence type="ECO:0000256" key="5">
    <source>
        <dbReference type="ARBA" id="ARBA00023004"/>
    </source>
</evidence>
<comment type="caution">
    <text evidence="9">The sequence shown here is derived from an EMBL/GenBank/DDBJ whole genome shotgun (WGS) entry which is preliminary data.</text>
</comment>
<dbReference type="SUPFAM" id="SSF140914">
    <property type="entry name" value="PriB N-terminal domain-like"/>
    <property type="match status" value="1"/>
</dbReference>
<feature type="binding site" evidence="7">
    <location>
        <position position="368"/>
    </location>
    <ligand>
        <name>[4Fe-4S] cluster</name>
        <dbReference type="ChEBI" id="CHEBI:49883"/>
    </ligand>
</feature>
<dbReference type="EMBL" id="DTCA01000150">
    <property type="protein sequence ID" value="HGM07719.1"/>
    <property type="molecule type" value="Genomic_DNA"/>
</dbReference>
<dbReference type="InterPro" id="IPR023642">
    <property type="entry name" value="DNA_primase_lsu_PriL"/>
</dbReference>
<dbReference type="HAMAP" id="MF_00701">
    <property type="entry name" value="DNA_primase_lrg_arc"/>
    <property type="match status" value="1"/>
</dbReference>
<proteinExistence type="inferred from homology"/>
<evidence type="ECO:0000313" key="9">
    <source>
        <dbReference type="EMBL" id="HGM07719.1"/>
    </source>
</evidence>
<dbReference type="GO" id="GO:0006269">
    <property type="term" value="P:DNA replication, synthesis of primer"/>
    <property type="evidence" value="ECO:0007669"/>
    <property type="project" value="UniProtKB-UniRule"/>
</dbReference>
<evidence type="ECO:0000259" key="8">
    <source>
        <dbReference type="Pfam" id="PF04104"/>
    </source>
</evidence>
<evidence type="ECO:0000256" key="7">
    <source>
        <dbReference type="HAMAP-Rule" id="MF_00701"/>
    </source>
</evidence>
<feature type="binding site" evidence="7">
    <location>
        <position position="359"/>
    </location>
    <ligand>
        <name>[4Fe-4S] cluster</name>
        <dbReference type="ChEBI" id="CHEBI:49883"/>
    </ligand>
</feature>
<keyword evidence="5 7" id="KW-0408">Iron</keyword>
<evidence type="ECO:0000256" key="1">
    <source>
        <dbReference type="ARBA" id="ARBA00022485"/>
    </source>
</evidence>
<keyword evidence="4 7" id="KW-0479">Metal-binding</keyword>
<feature type="domain" description="DNA primase large subunit C-terminal" evidence="8">
    <location>
        <begin position="278"/>
        <end position="394"/>
    </location>
</feature>
<dbReference type="GO" id="GO:0003899">
    <property type="term" value="F:DNA-directed RNA polymerase activity"/>
    <property type="evidence" value="ECO:0007669"/>
    <property type="project" value="InterPro"/>
</dbReference>
<comment type="function">
    <text evidence="7">Regulatory subunit of DNA primase, an RNA polymerase that catalyzes the synthesis of short RNA molecules used as primers for DNA polymerase during DNA replication. Stabilizes and modulates the activity of the small subunit, increasing the rate of DNA synthesis, and conferring RNA synthesis capability. The DNA polymerase activity may enable DNA primase to also catalyze primer extension after primer synthesis. May also play a role in DNA repair.</text>
</comment>
<dbReference type="PANTHER" id="PTHR10537">
    <property type="entry name" value="DNA PRIMASE LARGE SUBUNIT"/>
    <property type="match status" value="1"/>
</dbReference>
<comment type="similarity">
    <text evidence="7">Belongs to the eukaryotic-type primase large subunit family.</text>
</comment>
<dbReference type="InterPro" id="IPR007238">
    <property type="entry name" value="DNA_primase_lsu_euk/arc"/>
</dbReference>
<keyword evidence="6 7" id="KW-0411">Iron-sulfur</keyword>
<evidence type="ECO:0000256" key="4">
    <source>
        <dbReference type="ARBA" id="ARBA00022723"/>
    </source>
</evidence>
<gene>
    <name evidence="7" type="primary">priL</name>
    <name evidence="9" type="ORF">ENU31_04855</name>
</gene>
<comment type="cofactor">
    <cofactor evidence="7">
        <name>[4Fe-4S] cluster</name>
        <dbReference type="ChEBI" id="CHEBI:49883"/>
    </cofactor>
    <text evidence="7">Binds 1 [4Fe-4S] cluster.</text>
</comment>
<feature type="binding site" evidence="7">
    <location>
        <position position="372"/>
    </location>
    <ligand>
        <name>[4Fe-4S] cluster</name>
        <dbReference type="ChEBI" id="CHEBI:49883"/>
    </ligand>
</feature>
<sequence length="399" mass="45894">MDKVLNVLLKVKSCEDLINIITDPTHYPQFEFDDLIRRHTDYSKILQLVFQGNVEAHDVDKNSIIIVSDSMYLLLAAIAIILGDPYISRFSLHFSKTYKRKILEALDDENIVLRSGALGLNIEYRKTCFKEIPYIVSHSNTITSICYKYRIPIYIYLNVAQKLLTESSWKLSAFPMHKGYIYIDDREKVLRLISEGIYNITSSRLRELRSTCTNLHGFRENLLNLIKTIHIDLGLIINEFLNSATKKVGRRGINEIDTLTSTSTTSLEIHNIDELISVAQTLFPPCIRKLIEDITKGENLSHHQRFALATFLINIGINLDIIVKLFSYSPDFNEKITRYQIEHLAGLKGSKKKYLVYSCDTMKTLGMCKAECNIKNPLVYTRKLLNSSSRKNEIDKTKQ</sequence>
<feature type="binding site" evidence="7">
    <location>
        <position position="286"/>
    </location>
    <ligand>
        <name>[4Fe-4S] cluster</name>
        <dbReference type="ChEBI" id="CHEBI:49883"/>
    </ligand>
</feature>
<accession>A0A7C4D3S3</accession>
<dbReference type="PANTHER" id="PTHR10537:SF3">
    <property type="entry name" value="DNA PRIMASE LARGE SUBUNIT"/>
    <property type="match status" value="1"/>
</dbReference>
<name>A0A7C4D3S3_9CREN</name>
<comment type="subunit">
    <text evidence="7">Heterodimer of a small subunit (PriS) and a large subunit (PriL).</text>
</comment>
<dbReference type="InterPro" id="IPR058560">
    <property type="entry name" value="DNA_primase_C"/>
</dbReference>
<dbReference type="GO" id="GO:1990077">
    <property type="term" value="C:primosome complex"/>
    <property type="evidence" value="ECO:0007669"/>
    <property type="project" value="UniProtKB-KW"/>
</dbReference>
<dbReference type="AlphaFoldDB" id="A0A7C4D3S3"/>
<keyword evidence="2 7" id="KW-0639">Primosome</keyword>
<reference evidence="9" key="1">
    <citation type="journal article" date="2020" name="mSystems">
        <title>Genome- and Community-Level Interaction Insights into Carbon Utilization and Element Cycling Functions of Hydrothermarchaeota in Hydrothermal Sediment.</title>
        <authorList>
            <person name="Zhou Z."/>
            <person name="Liu Y."/>
            <person name="Xu W."/>
            <person name="Pan J."/>
            <person name="Luo Z.H."/>
            <person name="Li M."/>
        </authorList>
    </citation>
    <scope>NUCLEOTIDE SEQUENCE [LARGE SCALE GENOMIC DNA]</scope>
    <source>
        <strain evidence="9">SpSt-658</strain>
    </source>
</reference>
<evidence type="ECO:0000256" key="3">
    <source>
        <dbReference type="ARBA" id="ARBA00022705"/>
    </source>
</evidence>
<evidence type="ECO:0000256" key="2">
    <source>
        <dbReference type="ARBA" id="ARBA00022515"/>
    </source>
</evidence>
<evidence type="ECO:0000256" key="6">
    <source>
        <dbReference type="ARBA" id="ARBA00023014"/>
    </source>
</evidence>
<protein>
    <recommendedName>
        <fullName evidence="7">DNA primase large subunit PriL</fullName>
    </recommendedName>
</protein>
<dbReference type="Pfam" id="PF04104">
    <property type="entry name" value="DNA_primase_lrg"/>
    <property type="match status" value="1"/>
</dbReference>
<dbReference type="GO" id="GO:0051539">
    <property type="term" value="F:4 iron, 4 sulfur cluster binding"/>
    <property type="evidence" value="ECO:0007669"/>
    <property type="project" value="UniProtKB-UniRule"/>
</dbReference>
<organism evidence="9">
    <name type="scientific">Ignisphaera aggregans</name>
    <dbReference type="NCBI Taxonomy" id="334771"/>
    <lineage>
        <taxon>Archaea</taxon>
        <taxon>Thermoproteota</taxon>
        <taxon>Thermoprotei</taxon>
        <taxon>Desulfurococcales</taxon>
        <taxon>Desulfurococcaceae</taxon>
        <taxon>Ignisphaera</taxon>
    </lineage>
</organism>
<keyword evidence="1 7" id="KW-0004">4Fe-4S</keyword>
<dbReference type="GO" id="GO:0046872">
    <property type="term" value="F:metal ion binding"/>
    <property type="evidence" value="ECO:0007669"/>
    <property type="project" value="UniProtKB-KW"/>
</dbReference>